<comment type="caution">
    <text evidence="2">The sequence shown here is derived from an EMBL/GenBank/DDBJ whole genome shotgun (WGS) entry which is preliminary data.</text>
</comment>
<evidence type="ECO:0008006" key="4">
    <source>
        <dbReference type="Google" id="ProtNLM"/>
    </source>
</evidence>
<protein>
    <recommendedName>
        <fullName evidence="4">PH domain-containing protein</fullName>
    </recommendedName>
</protein>
<keyword evidence="1" id="KW-0472">Membrane</keyword>
<feature type="transmembrane region" description="Helical" evidence="1">
    <location>
        <begin position="67"/>
        <end position="87"/>
    </location>
</feature>
<evidence type="ECO:0000313" key="3">
    <source>
        <dbReference type="Proteomes" id="UP000824037"/>
    </source>
</evidence>
<evidence type="ECO:0000313" key="2">
    <source>
        <dbReference type="EMBL" id="HIZ37308.1"/>
    </source>
</evidence>
<proteinExistence type="predicted"/>
<reference evidence="2" key="1">
    <citation type="journal article" date="2021" name="PeerJ">
        <title>Extensive microbial diversity within the chicken gut microbiome revealed by metagenomics and culture.</title>
        <authorList>
            <person name="Gilroy R."/>
            <person name="Ravi A."/>
            <person name="Getino M."/>
            <person name="Pursley I."/>
            <person name="Horton D.L."/>
            <person name="Alikhan N.F."/>
            <person name="Baker D."/>
            <person name="Gharbi K."/>
            <person name="Hall N."/>
            <person name="Watson M."/>
            <person name="Adriaenssens E.M."/>
            <person name="Foster-Nyarko E."/>
            <person name="Jarju S."/>
            <person name="Secka A."/>
            <person name="Antonio M."/>
            <person name="Oren A."/>
            <person name="Chaudhuri R.R."/>
            <person name="La Ragione R."/>
            <person name="Hildebrand F."/>
            <person name="Pallen M.J."/>
        </authorList>
    </citation>
    <scope>NUCLEOTIDE SEQUENCE</scope>
    <source>
        <strain evidence="2">ChiGjej4B4-7305</strain>
    </source>
</reference>
<name>A0A9D2EH03_9MICO</name>
<dbReference type="Proteomes" id="UP000824037">
    <property type="component" value="Unassembled WGS sequence"/>
</dbReference>
<sequence>MTDGAIPPPSPYDPGAPLTPPPATHQVVVKATRGTIFGQTIFGVLLLLLGCAALAVAIVQPPPEGRVVVLVVGGVFSLLGLLVCLTLKRTLRSQTYTFTRAGLEGTAAVGGRFRLPWAALDSVTIETWEKLGFWETLLHRRLHLARFSYLLLALRPGADLSGVPAAWTTWKVVRLPFWNRPELVHALAYGCRTFAGATFQGVSVR</sequence>
<feature type="transmembrane region" description="Helical" evidence="1">
    <location>
        <begin position="40"/>
        <end position="61"/>
    </location>
</feature>
<keyword evidence="1" id="KW-1133">Transmembrane helix</keyword>
<gene>
    <name evidence="2" type="ORF">H9815_16145</name>
</gene>
<reference evidence="2" key="2">
    <citation type="submission" date="2021-04" db="EMBL/GenBank/DDBJ databases">
        <authorList>
            <person name="Gilroy R."/>
        </authorList>
    </citation>
    <scope>NUCLEOTIDE SEQUENCE</scope>
    <source>
        <strain evidence="2">ChiGjej4B4-7305</strain>
    </source>
</reference>
<evidence type="ECO:0000256" key="1">
    <source>
        <dbReference type="SAM" id="Phobius"/>
    </source>
</evidence>
<accession>A0A9D2EH03</accession>
<organism evidence="2 3">
    <name type="scientific">Candidatus Ruania gallistercoris</name>
    <dbReference type="NCBI Taxonomy" id="2838746"/>
    <lineage>
        <taxon>Bacteria</taxon>
        <taxon>Bacillati</taxon>
        <taxon>Actinomycetota</taxon>
        <taxon>Actinomycetes</taxon>
        <taxon>Micrococcales</taxon>
        <taxon>Ruaniaceae</taxon>
        <taxon>Ruania</taxon>
    </lineage>
</organism>
<keyword evidence="1" id="KW-0812">Transmembrane</keyword>
<dbReference type="AlphaFoldDB" id="A0A9D2EH03"/>
<dbReference type="EMBL" id="DXBY01000278">
    <property type="protein sequence ID" value="HIZ37308.1"/>
    <property type="molecule type" value="Genomic_DNA"/>
</dbReference>